<organism evidence="2 3">
    <name type="scientific">Pseudoalteromonas atlantica</name>
    <name type="common">Alteromonas atlantica</name>
    <dbReference type="NCBI Taxonomy" id="288"/>
    <lineage>
        <taxon>Bacteria</taxon>
        <taxon>Pseudomonadati</taxon>
        <taxon>Pseudomonadota</taxon>
        <taxon>Gammaproteobacteria</taxon>
        <taxon>Alteromonadales</taxon>
        <taxon>Pseudoalteromonadaceae</taxon>
        <taxon>Pseudoalteromonas</taxon>
    </lineage>
</organism>
<keyword evidence="3" id="KW-1185">Reference proteome</keyword>
<dbReference type="Proteomes" id="UP000321189">
    <property type="component" value="Unassembled WGS sequence"/>
</dbReference>
<feature type="transmembrane region" description="Helical" evidence="1">
    <location>
        <begin position="118"/>
        <end position="137"/>
    </location>
</feature>
<accession>A0ABQ0U8U1</accession>
<feature type="transmembrane region" description="Helical" evidence="1">
    <location>
        <begin position="85"/>
        <end position="106"/>
    </location>
</feature>
<dbReference type="RefSeq" id="WP_055253537.1">
    <property type="nucleotide sequence ID" value="NZ_BJUT01000001.1"/>
</dbReference>
<gene>
    <name evidence="2" type="ORF">PAT01_02380</name>
</gene>
<keyword evidence="1" id="KW-0472">Membrane</keyword>
<proteinExistence type="predicted"/>
<keyword evidence="1" id="KW-0812">Transmembrane</keyword>
<sequence length="151" mass="16481">MKFNKLLVIAGVLSFIASLLHIACIFGGPDWYRFFGAGEHMAQLAEQGSTYPTFVTLIISAILAIWGMYALSGAGVILKLPFLKTALVLITGVYLLRGIAGLIAPFVTTSQLIHHNSIVFWIVSSIVCSIYGLFYLLGTLKLFRTHTSLTL</sequence>
<reference evidence="2 3" key="1">
    <citation type="submission" date="2019-07" db="EMBL/GenBank/DDBJ databases">
        <title>Whole genome shotgun sequence of Pseudoalteromonas atlantica NBRC 103033.</title>
        <authorList>
            <person name="Hosoyama A."/>
            <person name="Uohara A."/>
            <person name="Ohji S."/>
            <person name="Ichikawa N."/>
        </authorList>
    </citation>
    <scope>NUCLEOTIDE SEQUENCE [LARGE SCALE GENOMIC DNA]</scope>
    <source>
        <strain evidence="2 3">NBRC 103033</strain>
    </source>
</reference>
<feature type="transmembrane region" description="Helical" evidence="1">
    <location>
        <begin position="51"/>
        <end position="78"/>
    </location>
</feature>
<dbReference type="EMBL" id="BJUT01000001">
    <property type="protein sequence ID" value="GEK74934.1"/>
    <property type="molecule type" value="Genomic_DNA"/>
</dbReference>
<keyword evidence="1" id="KW-1133">Transmembrane helix</keyword>
<comment type="caution">
    <text evidence="2">The sequence shown here is derived from an EMBL/GenBank/DDBJ whole genome shotgun (WGS) entry which is preliminary data.</text>
</comment>
<protein>
    <submittedName>
        <fullName evidence="2">Uncharacterized protein</fullName>
    </submittedName>
</protein>
<evidence type="ECO:0000256" key="1">
    <source>
        <dbReference type="SAM" id="Phobius"/>
    </source>
</evidence>
<evidence type="ECO:0000313" key="3">
    <source>
        <dbReference type="Proteomes" id="UP000321189"/>
    </source>
</evidence>
<evidence type="ECO:0000313" key="2">
    <source>
        <dbReference type="EMBL" id="GEK74934.1"/>
    </source>
</evidence>
<name>A0ABQ0U8U1_PSEAF</name>